<keyword evidence="5 7" id="KW-0408">Iron</keyword>
<keyword evidence="9" id="KW-1185">Reference proteome</keyword>
<dbReference type="InterPro" id="IPR001128">
    <property type="entry name" value="Cyt_P450"/>
</dbReference>
<evidence type="ECO:0000256" key="4">
    <source>
        <dbReference type="ARBA" id="ARBA00023002"/>
    </source>
</evidence>
<comment type="similarity">
    <text evidence="1 7">Belongs to the cytochrome P450 family.</text>
</comment>
<comment type="caution">
    <text evidence="8">The sequence shown here is derived from an EMBL/GenBank/DDBJ whole genome shotgun (WGS) entry which is preliminary data.</text>
</comment>
<accession>A0ABV9S5Z9</accession>
<sequence>MPLSTPPGPANFVRTMLTYQKAPLAFLTNVLDTYGDVASFRLATNRVVLLRHPHHIRRVLQQKSGTYDRSSMPYKMSRTLFGRGLATVEGGEEWRSMRRMMQPSFHYQRVASMAEHMQAVIRTRLERWDEMAAAGEVIDTAPEMRSLTLRVVARALFALEEGEICDRFATAIDTIDHELSAWMQFPLLPLSVPTAGHRRYWASRTIVEEIIDYVITQHLTDQVDRGDLLSLLIMTEDEETGARLTDEQLRDQVMIMLWAGHETGANVLTWTWYRLGAHPEVQQRVLREIDDELDGGEPTLADCSKLTYTRSVLDEVQRLYPQQWLASRRALQEDEIGGYRIPEGTDIFFSPYHAHRHPEFWDDPEEFRPDRFTTEEVAKRDRSAYLPFGSGPHLCIGNQFAMTEMLLVLASTLRRYRIELESQEPVAPRPLLTLGPEKPVRVRLVPRGRSAS</sequence>
<keyword evidence="3 7" id="KW-0479">Metal-binding</keyword>
<evidence type="ECO:0000313" key="8">
    <source>
        <dbReference type="EMBL" id="MFC4857122.1"/>
    </source>
</evidence>
<dbReference type="Gene3D" id="1.10.630.10">
    <property type="entry name" value="Cytochrome P450"/>
    <property type="match status" value="1"/>
</dbReference>
<evidence type="ECO:0000313" key="9">
    <source>
        <dbReference type="Proteomes" id="UP001595859"/>
    </source>
</evidence>
<evidence type="ECO:0000256" key="7">
    <source>
        <dbReference type="RuleBase" id="RU000461"/>
    </source>
</evidence>
<dbReference type="InterPro" id="IPR050196">
    <property type="entry name" value="Cytochrome_P450_Monoox"/>
</dbReference>
<gene>
    <name evidence="8" type="ORF">ACFPCV_26815</name>
</gene>
<evidence type="ECO:0000256" key="6">
    <source>
        <dbReference type="ARBA" id="ARBA00023033"/>
    </source>
</evidence>
<evidence type="ECO:0000256" key="1">
    <source>
        <dbReference type="ARBA" id="ARBA00010617"/>
    </source>
</evidence>
<evidence type="ECO:0000256" key="2">
    <source>
        <dbReference type="ARBA" id="ARBA00022617"/>
    </source>
</evidence>
<dbReference type="InterPro" id="IPR002401">
    <property type="entry name" value="Cyt_P450_E_grp-I"/>
</dbReference>
<dbReference type="PRINTS" id="PR00463">
    <property type="entry name" value="EP450I"/>
</dbReference>
<dbReference type="PANTHER" id="PTHR24291:SF50">
    <property type="entry name" value="BIFUNCTIONAL ALBAFLAVENONE MONOOXYGENASE_TERPENE SYNTHASE"/>
    <property type="match status" value="1"/>
</dbReference>
<keyword evidence="6 7" id="KW-0503">Monooxygenase</keyword>
<proteinExistence type="inferred from homology"/>
<dbReference type="Pfam" id="PF00067">
    <property type="entry name" value="p450"/>
    <property type="match status" value="1"/>
</dbReference>
<dbReference type="RefSeq" id="WP_378059112.1">
    <property type="nucleotide sequence ID" value="NZ_JBHSIS010000017.1"/>
</dbReference>
<dbReference type="PANTHER" id="PTHR24291">
    <property type="entry name" value="CYTOCHROME P450 FAMILY 4"/>
    <property type="match status" value="1"/>
</dbReference>
<dbReference type="InterPro" id="IPR017972">
    <property type="entry name" value="Cyt_P450_CS"/>
</dbReference>
<dbReference type="Proteomes" id="UP001595859">
    <property type="component" value="Unassembled WGS sequence"/>
</dbReference>
<evidence type="ECO:0000256" key="5">
    <source>
        <dbReference type="ARBA" id="ARBA00023004"/>
    </source>
</evidence>
<dbReference type="PRINTS" id="PR00385">
    <property type="entry name" value="P450"/>
</dbReference>
<name>A0ABV9S5Z9_9PSEU</name>
<dbReference type="PROSITE" id="PS00086">
    <property type="entry name" value="CYTOCHROME_P450"/>
    <property type="match status" value="1"/>
</dbReference>
<keyword evidence="2 7" id="KW-0349">Heme</keyword>
<dbReference type="InterPro" id="IPR036396">
    <property type="entry name" value="Cyt_P450_sf"/>
</dbReference>
<evidence type="ECO:0000256" key="3">
    <source>
        <dbReference type="ARBA" id="ARBA00022723"/>
    </source>
</evidence>
<reference evidence="9" key="1">
    <citation type="journal article" date="2019" name="Int. J. Syst. Evol. Microbiol.">
        <title>The Global Catalogue of Microorganisms (GCM) 10K type strain sequencing project: providing services to taxonomists for standard genome sequencing and annotation.</title>
        <authorList>
            <consortium name="The Broad Institute Genomics Platform"/>
            <consortium name="The Broad Institute Genome Sequencing Center for Infectious Disease"/>
            <person name="Wu L."/>
            <person name="Ma J."/>
        </authorList>
    </citation>
    <scope>NUCLEOTIDE SEQUENCE [LARGE SCALE GENOMIC DNA]</scope>
    <source>
        <strain evidence="9">ZS-22-S1</strain>
    </source>
</reference>
<organism evidence="8 9">
    <name type="scientific">Actinophytocola glycyrrhizae</name>
    <dbReference type="NCBI Taxonomy" id="2044873"/>
    <lineage>
        <taxon>Bacteria</taxon>
        <taxon>Bacillati</taxon>
        <taxon>Actinomycetota</taxon>
        <taxon>Actinomycetes</taxon>
        <taxon>Pseudonocardiales</taxon>
        <taxon>Pseudonocardiaceae</taxon>
    </lineage>
</organism>
<protein>
    <submittedName>
        <fullName evidence="8">Cytochrome P450</fullName>
    </submittedName>
</protein>
<dbReference type="CDD" id="cd20620">
    <property type="entry name" value="CYP132-like"/>
    <property type="match status" value="1"/>
</dbReference>
<keyword evidence="4 7" id="KW-0560">Oxidoreductase</keyword>
<dbReference type="SUPFAM" id="SSF48264">
    <property type="entry name" value="Cytochrome P450"/>
    <property type="match status" value="1"/>
</dbReference>
<dbReference type="EMBL" id="JBHSIS010000017">
    <property type="protein sequence ID" value="MFC4857122.1"/>
    <property type="molecule type" value="Genomic_DNA"/>
</dbReference>